<gene>
    <name evidence="3" type="ORF">GSUB_13540</name>
</gene>
<name>A0A0B5FT84_9BACT</name>
<protein>
    <submittedName>
        <fullName evidence="3">Histidine kinase</fullName>
    </submittedName>
</protein>
<feature type="modified residue" description="4-aspartylphosphate" evidence="1">
    <location>
        <position position="53"/>
    </location>
</feature>
<dbReference type="KEGG" id="gsb:GSUB_13540"/>
<dbReference type="GO" id="GO:0016301">
    <property type="term" value="F:kinase activity"/>
    <property type="evidence" value="ECO:0007669"/>
    <property type="project" value="UniProtKB-KW"/>
</dbReference>
<accession>A0A0B5FT84</accession>
<dbReference type="Gene3D" id="3.40.50.2300">
    <property type="match status" value="1"/>
</dbReference>
<dbReference type="AlphaFoldDB" id="A0A0B5FT84"/>
<sequence length="131" mass="14577">MSDILIIDDDPGFVKFLKNHVHQSFPGLSIATCLDPVCGLSQINPDLKLLLLDLEMPTIDGEKVLTYAVAKGVSKSRIIILSGRDADYLHRRFPMGSCLAVLNKHEVRQKAVLNMVLGALQEKYGNREQVF</sequence>
<keyword evidence="1" id="KW-0597">Phosphoprotein</keyword>
<evidence type="ECO:0000259" key="2">
    <source>
        <dbReference type="PROSITE" id="PS50110"/>
    </source>
</evidence>
<dbReference type="EMBL" id="CP010311">
    <property type="protein sequence ID" value="AJF07380.1"/>
    <property type="molecule type" value="Genomic_DNA"/>
</dbReference>
<proteinExistence type="predicted"/>
<keyword evidence="4" id="KW-1185">Reference proteome</keyword>
<dbReference type="Proteomes" id="UP000035036">
    <property type="component" value="Chromosome"/>
</dbReference>
<dbReference type="Pfam" id="PF00072">
    <property type="entry name" value="Response_reg"/>
    <property type="match status" value="1"/>
</dbReference>
<dbReference type="RefSeq" id="WP_040201273.1">
    <property type="nucleotide sequence ID" value="NZ_CP010311.1"/>
</dbReference>
<dbReference type="InterPro" id="IPR001789">
    <property type="entry name" value="Sig_transdc_resp-reg_receiver"/>
</dbReference>
<feature type="domain" description="Response regulatory" evidence="2">
    <location>
        <begin position="3"/>
        <end position="119"/>
    </location>
</feature>
<dbReference type="PROSITE" id="PS50110">
    <property type="entry name" value="RESPONSE_REGULATORY"/>
    <property type="match status" value="1"/>
</dbReference>
<dbReference type="GO" id="GO:0000160">
    <property type="term" value="P:phosphorelay signal transduction system"/>
    <property type="evidence" value="ECO:0007669"/>
    <property type="project" value="InterPro"/>
</dbReference>
<dbReference type="STRING" id="483547.GSUB_13540"/>
<keyword evidence="3" id="KW-0808">Transferase</keyword>
<organism evidence="3 4">
    <name type="scientific">Geoalkalibacter subterraneus</name>
    <dbReference type="NCBI Taxonomy" id="483547"/>
    <lineage>
        <taxon>Bacteria</taxon>
        <taxon>Pseudomonadati</taxon>
        <taxon>Thermodesulfobacteriota</taxon>
        <taxon>Desulfuromonadia</taxon>
        <taxon>Desulfuromonadales</taxon>
        <taxon>Geoalkalibacteraceae</taxon>
        <taxon>Geoalkalibacter</taxon>
    </lineage>
</organism>
<dbReference type="SUPFAM" id="SSF52172">
    <property type="entry name" value="CheY-like"/>
    <property type="match status" value="1"/>
</dbReference>
<evidence type="ECO:0000313" key="4">
    <source>
        <dbReference type="Proteomes" id="UP000035036"/>
    </source>
</evidence>
<evidence type="ECO:0000256" key="1">
    <source>
        <dbReference type="PROSITE-ProRule" id="PRU00169"/>
    </source>
</evidence>
<reference evidence="3 4" key="1">
    <citation type="journal article" date="2015" name="Genome Announc.">
        <title>Genomes of Geoalkalibacter ferrihydriticus Z-0531T and Geoalkalibacter subterraneus Red1T, Two Haloalkaliphilic Metal-Reducing Deltaproteobacteria.</title>
        <authorList>
            <person name="Badalamenti J.P."/>
            <person name="Krajmalnik-Brown R."/>
            <person name="Torres C.I."/>
            <person name="Bond D.R."/>
        </authorList>
    </citation>
    <scope>NUCLEOTIDE SEQUENCE [LARGE SCALE GENOMIC DNA]</scope>
    <source>
        <strain evidence="3 4">Red1</strain>
    </source>
</reference>
<evidence type="ECO:0000313" key="3">
    <source>
        <dbReference type="EMBL" id="AJF07380.1"/>
    </source>
</evidence>
<dbReference type="HOGENOM" id="CLU_1924563_0_0_7"/>
<dbReference type="InterPro" id="IPR011006">
    <property type="entry name" value="CheY-like_superfamily"/>
</dbReference>
<dbReference type="OrthoDB" id="5511653at2"/>
<keyword evidence="3" id="KW-0418">Kinase</keyword>